<sequence length="454" mass="52516">MSYPIRLGLNTQYPSMKVSNLANQDALLKRERDEGNVGFFLNKTELNTVKTLFQIRNAIYYRKLIKPVQLSDYSTDIFPKERVFIAGKIFPVINILFKYADVRSVEENINPTIIEMVEGASKVKYYDSNIHNSKFIGIDGGKIRILLPKNYGSINFPQLMFDFLTNKNSIDKYIGGEFHDYDTYKLALRNKAIKLDDWKGQDVSWLTKDRDTNSDRWRRGYSYIIQNKIQGRMAPFKQIYDFYNAVDWYITNVYKHEVRWCKGAKRLVLAFSESVFWGNTGSLEGGSNVIDNDVETILNELNLGICDYAITKFHELMYGKYSKKPLKGDDAYNWDVTFIIHEQQVVAPPIYKKTTSSTIKKYQDMADKDPKSMMGAGSQIISQFNDILPAFDNFNPPAKVTDDLFRTDLPLLMLYLDKHKINKTKVSASLKNYLTLDGHVNDECKKIIKDYVVK</sequence>
<dbReference type="OrthoDB" id="758464at2"/>
<dbReference type="EMBL" id="JPRO01000001">
    <property type="protein sequence ID" value="KFF09052.1"/>
    <property type="molecule type" value="Genomic_DNA"/>
</dbReference>
<comment type="caution">
    <text evidence="1">The sequence shown here is derived from an EMBL/GenBank/DDBJ whole genome shotgun (WGS) entry which is preliminary data.</text>
</comment>
<dbReference type="AlphaFoldDB" id="A0A085ZX88"/>
<evidence type="ECO:0000313" key="1">
    <source>
        <dbReference type="EMBL" id="KFF09052.1"/>
    </source>
</evidence>
<dbReference type="STRING" id="421531.IX38_00605"/>
<organism evidence="1 2">
    <name type="scientific">Chryseobacterium luteum</name>
    <dbReference type="NCBI Taxonomy" id="421531"/>
    <lineage>
        <taxon>Bacteria</taxon>
        <taxon>Pseudomonadati</taxon>
        <taxon>Bacteroidota</taxon>
        <taxon>Flavobacteriia</taxon>
        <taxon>Flavobacteriales</taxon>
        <taxon>Weeksellaceae</taxon>
        <taxon>Chryseobacterium group</taxon>
        <taxon>Chryseobacterium</taxon>
    </lineage>
</organism>
<accession>A0A085ZX88</accession>
<dbReference type="eggNOG" id="COG3209">
    <property type="taxonomic scope" value="Bacteria"/>
</dbReference>
<gene>
    <name evidence="1" type="ORF">IX38_00605</name>
</gene>
<proteinExistence type="predicted"/>
<name>A0A085ZX88_9FLAO</name>
<keyword evidence="2" id="KW-1185">Reference proteome</keyword>
<reference evidence="1 2" key="1">
    <citation type="submission" date="2014-07" db="EMBL/GenBank/DDBJ databases">
        <title>Genome of Chryseobacterium luteum DSM 18605.</title>
        <authorList>
            <person name="Stropko S.J."/>
            <person name="Pipes S.E."/>
            <person name="Newman J.D."/>
        </authorList>
    </citation>
    <scope>NUCLEOTIDE SEQUENCE [LARGE SCALE GENOMIC DNA]</scope>
    <source>
        <strain evidence="1 2">DSM 18605</strain>
    </source>
</reference>
<evidence type="ECO:0000313" key="2">
    <source>
        <dbReference type="Proteomes" id="UP000028703"/>
    </source>
</evidence>
<dbReference type="RefSeq" id="WP_034700882.1">
    <property type="nucleotide sequence ID" value="NZ_JPRO01000001.1"/>
</dbReference>
<dbReference type="Proteomes" id="UP000028703">
    <property type="component" value="Unassembled WGS sequence"/>
</dbReference>
<protein>
    <submittedName>
        <fullName evidence="1">Uncharacterized protein</fullName>
    </submittedName>
</protein>